<dbReference type="Pfam" id="PF00675">
    <property type="entry name" value="Peptidase_M16"/>
    <property type="match status" value="1"/>
</dbReference>
<evidence type="ECO:0000256" key="1">
    <source>
        <dbReference type="ARBA" id="ARBA00006047"/>
    </source>
</evidence>
<dbReference type="EMBL" id="CAJNJA010088042">
    <property type="protein sequence ID" value="CAE7939167.1"/>
    <property type="molecule type" value="Genomic_DNA"/>
</dbReference>
<dbReference type="GO" id="GO:0008184">
    <property type="term" value="F:glycogen phosphorylase activity"/>
    <property type="evidence" value="ECO:0007669"/>
    <property type="project" value="InterPro"/>
</dbReference>
<dbReference type="Gene3D" id="3.30.830.10">
    <property type="entry name" value="Metalloenzyme, LuxS/M16 peptidase-like"/>
    <property type="match status" value="3"/>
</dbReference>
<dbReference type="PROSITE" id="PS50011">
    <property type="entry name" value="PROTEIN_KINASE_DOM"/>
    <property type="match status" value="1"/>
</dbReference>
<dbReference type="InterPro" id="IPR000811">
    <property type="entry name" value="Glyco_trans_35"/>
</dbReference>
<dbReference type="Pfam" id="PF00343">
    <property type="entry name" value="Phosphorylase"/>
    <property type="match status" value="2"/>
</dbReference>
<keyword evidence="6" id="KW-0862">Zinc</keyword>
<dbReference type="PROSITE" id="PS00109">
    <property type="entry name" value="PROTEIN_KINASE_TYR"/>
    <property type="match status" value="1"/>
</dbReference>
<reference evidence="11" key="1">
    <citation type="submission" date="2021-02" db="EMBL/GenBank/DDBJ databases">
        <authorList>
            <person name="Dougan E. K."/>
            <person name="Rhodes N."/>
            <person name="Thang M."/>
            <person name="Chan C."/>
        </authorList>
    </citation>
    <scope>NUCLEOTIDE SEQUENCE</scope>
</reference>
<gene>
    <name evidence="11" type="primary">Ide</name>
    <name evidence="11" type="ORF">SNEC2469_LOCUS33423</name>
</gene>
<dbReference type="SMART" id="SM00219">
    <property type="entry name" value="TyrKc"/>
    <property type="match status" value="1"/>
</dbReference>
<sequence length="1856" mass="202217">MNGGLIVGTMDGANIEIREECGHDTMFIFGCQENEVAGIAARAQEGHYPIDGRLQAVFDEIRSGKFAGQAVRNSGWCSMRKSSSQAEPEAQGEFESLINRMCNTRAAGSFAFAHLLAHLCTPARIAGTWDGDRYLVIHDFPSFIDAQARVDETYKNRHQWCKLSIQAAASMAQFSTDRTMREYSKVIWEIEPARRPVNEEMAARKQAVGKDKETIAKEAAENAAAKEAAAKEAAQTAAVKEAAAKEAAKEAATKDALAKEAAKEAAAKDAAAKKAAKDASEKEVAAKEAARDAAAKDAAAKKAQKDATIKREAADKEASKADAKAAPGRGQTVAVLDVRGSSRQFERELQQLMVETPLGTHPHVVQILGETDDGQIVNEWAPLGSMTNYDGSGTHFTTMAGSLSWSLLAVIACQVASAAEAFWNSSLLHRDLAARNVLVFSLDPPLVKLTDFGLVATSGQERFTWPKGHAMGTRWMAPESQPDSDFHFDDKTEIYTFGCFLFELATRGTLVPYSRTGNDRIPALKRSGALPWADLGAAPSFPAGFRQLIEMCCERLPGNRPSFGQLQKYLQRLRETDGESILPASTMACPLNEDPSKPWVPTSPLLRVFDRDSVLPAELSDLQAKTTVWRMSRDQVYSLPLFSDTACDALLEDLILFHRAGRQTSRANSNNRFSLRLSELGYEPFLRALVEEVASPLFGQLQGDPDLKLAYRHGHTVQRVHDDALEKSPLPGSNRGSLHTDDSDVTVNVNIGGDWLGGGLKFFEDDSEEPSLTLPQAKGQAFLHRGKIRHQAGLLTAGYRFNLVIWCDVVHSSHPGGSVHFLVWIVQLPSMKRWLARVSLNHSGTGASSIAGLTKAIQEALRVAEAVQPLLQEGTSFGQRFAALLINLRLAVCLLQFMTCQLLRLDWQISKPTDPKFCHGNGRNCLVHEAQRVWMWLLVFAPVCVLSLPVPPTGPKQAELRTTWSTAPEITRRLWSSFATLGLGLGTVTSKTEAAESALPVRSETVEVPGANEFSPWNKPRDYRACVLANGLRVLLVSDMETSKVEAAFTAGFGQFDDPETSGVAHLTEHLLLSSPGPNGAEPLETWLEEPARDGDSNGFTAFDNALFTVSSNMNEWRSALARFAHCFRPATPDDARFQASAVQREVLRVDDELNGRPSAAVRNLQLLRRRAVSGHPLRRFGPGSLKTLLPRGQVRQDLAELGTVCQAFFERHVCAETSTLAVVAAVPLDELEEAVAFAFQDVQTKVKSFNRIAVPDPLPEPSGGALLPPCFVVDVSANPAVSITWSIPFTDASASTASFRASKPQVVLSHLIAHQGPGSLSAWLREKGWVPANLGPKVSAQTVFITESGFALWEIKVRLSPRGLTQWRQVVAAVFGLLAALRQSRKKGGGRDVLSEAADEVSALADVAWRFPPRPPLARELALDMRSAPRPAAYVCASRRIFSATEWGPSAGAWRNLDQTEKAARFTSPLARAASSDEAGRMLDRLLPQLGRITLFSTTPQAITPMQDPDLGLDYGELRVSNADQEKWILASSTPPDWWQMPAKNLYLSKAEKIERSSLLAPGKAVMGKPNKKVNGVYWSDSCRPTQIRMPASQVTQATPKFVWDVPGCIYVSGQFNELVVPLGEEPLVTLTLWLPAARVAEASLQQRAAGRVWLKSLQCELESPFYGAALAGCRWEVAFFTTGSELSDSGMRLCFQGYCDNIVTFVPDAVRAIVGHVAPSSENFESLRTLAIAEVPARGAEMSKLVACLKSLQISDIRDEVEALWTSVSRSFGSSQGLVAGALEKEQASELVRDAIELLPLHIGGPSNPPLNSSEPLPPAVLMRRPSWQGPVAQSLCLASGLPELLDVCGRTWR</sequence>
<feature type="domain" description="Fe2OG dioxygenase" evidence="10">
    <location>
        <begin position="716"/>
        <end position="809"/>
    </location>
</feature>
<evidence type="ECO:0000256" key="2">
    <source>
        <dbReference type="ARBA" id="ARBA00007261"/>
    </source>
</evidence>
<dbReference type="InterPro" id="IPR011249">
    <property type="entry name" value="Metalloenz_LuxS/M16"/>
</dbReference>
<evidence type="ECO:0000259" key="10">
    <source>
        <dbReference type="PROSITE" id="PS51471"/>
    </source>
</evidence>
<dbReference type="Gene3D" id="3.40.50.2000">
    <property type="entry name" value="Glycogen Phosphorylase B"/>
    <property type="match status" value="1"/>
</dbReference>
<dbReference type="PANTHER" id="PTHR43690:SF18">
    <property type="entry name" value="INSULIN-DEGRADING ENZYME-RELATED"/>
    <property type="match status" value="1"/>
</dbReference>
<feature type="domain" description="Protein kinase" evidence="9">
    <location>
        <begin position="255"/>
        <end position="570"/>
    </location>
</feature>
<dbReference type="GO" id="GO:0008237">
    <property type="term" value="F:metallopeptidase activity"/>
    <property type="evidence" value="ECO:0007669"/>
    <property type="project" value="UniProtKB-KW"/>
</dbReference>
<feature type="region of interest" description="Disordered" evidence="8">
    <location>
        <begin position="302"/>
        <end position="331"/>
    </location>
</feature>
<dbReference type="PROSITE" id="PS51471">
    <property type="entry name" value="FE2OG_OXY"/>
    <property type="match status" value="1"/>
</dbReference>
<keyword evidence="7" id="KW-0482">Metalloprotease</keyword>
<dbReference type="SUPFAM" id="SSF56112">
    <property type="entry name" value="Protein kinase-like (PK-like)"/>
    <property type="match status" value="1"/>
</dbReference>
<dbReference type="InterPro" id="IPR001245">
    <property type="entry name" value="Ser-Thr/Tyr_kinase_cat_dom"/>
</dbReference>
<evidence type="ECO:0000256" key="6">
    <source>
        <dbReference type="ARBA" id="ARBA00022833"/>
    </source>
</evidence>
<evidence type="ECO:0000256" key="8">
    <source>
        <dbReference type="SAM" id="MobiDB-lite"/>
    </source>
</evidence>
<dbReference type="SUPFAM" id="SSF53756">
    <property type="entry name" value="UDP-Glycosyltransferase/glycogen phosphorylase"/>
    <property type="match status" value="1"/>
</dbReference>
<organism evidence="11 12">
    <name type="scientific">Symbiodinium necroappetens</name>
    <dbReference type="NCBI Taxonomy" id="1628268"/>
    <lineage>
        <taxon>Eukaryota</taxon>
        <taxon>Sar</taxon>
        <taxon>Alveolata</taxon>
        <taxon>Dinophyceae</taxon>
        <taxon>Suessiales</taxon>
        <taxon>Symbiodiniaceae</taxon>
        <taxon>Symbiodinium</taxon>
    </lineage>
</organism>
<evidence type="ECO:0000313" key="11">
    <source>
        <dbReference type="EMBL" id="CAE7939167.1"/>
    </source>
</evidence>
<dbReference type="Gene3D" id="1.10.510.10">
    <property type="entry name" value="Transferase(Phosphotransferase) domain 1"/>
    <property type="match status" value="1"/>
</dbReference>
<comment type="similarity">
    <text evidence="1">Belongs to the glycogen phosphorylase family.</text>
</comment>
<dbReference type="InterPro" id="IPR011765">
    <property type="entry name" value="Pept_M16_N"/>
</dbReference>
<evidence type="ECO:0000256" key="3">
    <source>
        <dbReference type="ARBA" id="ARBA00022670"/>
    </source>
</evidence>
<evidence type="ECO:0000256" key="4">
    <source>
        <dbReference type="ARBA" id="ARBA00022723"/>
    </source>
</evidence>
<dbReference type="InterPro" id="IPR050626">
    <property type="entry name" value="Peptidase_M16"/>
</dbReference>
<evidence type="ECO:0000256" key="7">
    <source>
        <dbReference type="ARBA" id="ARBA00023049"/>
    </source>
</evidence>
<comment type="similarity">
    <text evidence="2">Belongs to the peptidase M16 family.</text>
</comment>
<dbReference type="InterPro" id="IPR011009">
    <property type="entry name" value="Kinase-like_dom_sf"/>
</dbReference>
<evidence type="ECO:0000259" key="9">
    <source>
        <dbReference type="PROSITE" id="PS50011"/>
    </source>
</evidence>
<dbReference type="InterPro" id="IPR008266">
    <property type="entry name" value="Tyr_kinase_AS"/>
</dbReference>
<dbReference type="SUPFAM" id="SSF63411">
    <property type="entry name" value="LuxS/MPP-like metallohydrolase"/>
    <property type="match status" value="2"/>
</dbReference>
<dbReference type="GO" id="GO:0005524">
    <property type="term" value="F:ATP binding"/>
    <property type="evidence" value="ECO:0007669"/>
    <property type="project" value="InterPro"/>
</dbReference>
<dbReference type="PANTHER" id="PTHR43690">
    <property type="entry name" value="NARDILYSIN"/>
    <property type="match status" value="1"/>
</dbReference>
<dbReference type="Pfam" id="PF05193">
    <property type="entry name" value="Peptidase_M16_C"/>
    <property type="match status" value="1"/>
</dbReference>
<accession>A0A813C9E9</accession>
<proteinExistence type="inferred from homology"/>
<keyword evidence="12" id="KW-1185">Reference proteome</keyword>
<keyword evidence="3" id="KW-0645">Protease</keyword>
<dbReference type="GO" id="GO:0004713">
    <property type="term" value="F:protein tyrosine kinase activity"/>
    <property type="evidence" value="ECO:0007669"/>
    <property type="project" value="InterPro"/>
</dbReference>
<keyword evidence="4" id="KW-0479">Metal-binding</keyword>
<name>A0A813C9E9_9DINO</name>
<dbReference type="GO" id="GO:0005975">
    <property type="term" value="P:carbohydrate metabolic process"/>
    <property type="evidence" value="ECO:0007669"/>
    <property type="project" value="InterPro"/>
</dbReference>
<feature type="compositionally biased region" description="Basic and acidic residues" evidence="8">
    <location>
        <begin position="302"/>
        <end position="323"/>
    </location>
</feature>
<protein>
    <submittedName>
        <fullName evidence="11">Ide protein</fullName>
    </submittedName>
</protein>
<dbReference type="OrthoDB" id="952271at2759"/>
<dbReference type="GO" id="GO:0046872">
    <property type="term" value="F:metal ion binding"/>
    <property type="evidence" value="ECO:0007669"/>
    <property type="project" value="UniProtKB-KW"/>
</dbReference>
<evidence type="ECO:0000256" key="5">
    <source>
        <dbReference type="ARBA" id="ARBA00022801"/>
    </source>
</evidence>
<dbReference type="InterPro" id="IPR020635">
    <property type="entry name" value="Tyr_kinase_cat_dom"/>
</dbReference>
<evidence type="ECO:0000313" key="12">
    <source>
        <dbReference type="Proteomes" id="UP000601435"/>
    </source>
</evidence>
<keyword evidence="5" id="KW-0378">Hydrolase</keyword>
<comment type="caution">
    <text evidence="11">The sequence shown here is derived from an EMBL/GenBank/DDBJ whole genome shotgun (WGS) entry which is preliminary data.</text>
</comment>
<dbReference type="GO" id="GO:0006508">
    <property type="term" value="P:proteolysis"/>
    <property type="evidence" value="ECO:0007669"/>
    <property type="project" value="UniProtKB-KW"/>
</dbReference>
<dbReference type="Proteomes" id="UP000601435">
    <property type="component" value="Unassembled WGS sequence"/>
</dbReference>
<dbReference type="InterPro" id="IPR000719">
    <property type="entry name" value="Prot_kinase_dom"/>
</dbReference>
<dbReference type="Pfam" id="PF07714">
    <property type="entry name" value="PK_Tyr_Ser-Thr"/>
    <property type="match status" value="1"/>
</dbReference>
<dbReference type="InterPro" id="IPR005123">
    <property type="entry name" value="Oxoglu/Fe-dep_dioxygenase_dom"/>
</dbReference>
<dbReference type="InterPro" id="IPR007863">
    <property type="entry name" value="Peptidase_M16_C"/>
</dbReference>